<proteinExistence type="predicted"/>
<evidence type="ECO:0000313" key="1">
    <source>
        <dbReference type="EMBL" id="KAK2946810.1"/>
    </source>
</evidence>
<comment type="caution">
    <text evidence="1">The sequence shown here is derived from an EMBL/GenBank/DDBJ whole genome shotgun (WGS) entry which is preliminary data.</text>
</comment>
<organism evidence="1 2">
    <name type="scientific">Blattamonas nauphoetae</name>
    <dbReference type="NCBI Taxonomy" id="2049346"/>
    <lineage>
        <taxon>Eukaryota</taxon>
        <taxon>Metamonada</taxon>
        <taxon>Preaxostyla</taxon>
        <taxon>Oxymonadida</taxon>
        <taxon>Blattamonas</taxon>
    </lineage>
</organism>
<evidence type="ECO:0008006" key="3">
    <source>
        <dbReference type="Google" id="ProtNLM"/>
    </source>
</evidence>
<gene>
    <name evidence="1" type="ORF">BLNAU_18268</name>
</gene>
<name>A0ABQ9X9E0_9EUKA</name>
<dbReference type="EMBL" id="JARBJD010000218">
    <property type="protein sequence ID" value="KAK2946810.1"/>
    <property type="molecule type" value="Genomic_DNA"/>
</dbReference>
<reference evidence="1 2" key="1">
    <citation type="journal article" date="2022" name="bioRxiv">
        <title>Genomics of Preaxostyla Flagellates Illuminates Evolutionary Transitions and the Path Towards Mitochondrial Loss.</title>
        <authorList>
            <person name="Novak L.V.F."/>
            <person name="Treitli S.C."/>
            <person name="Pyrih J."/>
            <person name="Halakuc P."/>
            <person name="Pipaliya S.V."/>
            <person name="Vacek V."/>
            <person name="Brzon O."/>
            <person name="Soukal P."/>
            <person name="Eme L."/>
            <person name="Dacks J.B."/>
            <person name="Karnkowska A."/>
            <person name="Elias M."/>
            <person name="Hampl V."/>
        </authorList>
    </citation>
    <scope>NUCLEOTIDE SEQUENCE [LARGE SCALE GENOMIC DNA]</scope>
    <source>
        <strain evidence="1">NAU3</strain>
        <tissue evidence="1">Gut</tissue>
    </source>
</reference>
<keyword evidence="2" id="KW-1185">Reference proteome</keyword>
<dbReference type="Proteomes" id="UP001281761">
    <property type="component" value="Unassembled WGS sequence"/>
</dbReference>
<protein>
    <recommendedName>
        <fullName evidence="3">Cyclin N-terminal domain-containing protein</fullName>
    </recommendedName>
</protein>
<evidence type="ECO:0000313" key="2">
    <source>
        <dbReference type="Proteomes" id="UP001281761"/>
    </source>
</evidence>
<dbReference type="Gene3D" id="1.10.472.10">
    <property type="entry name" value="Cyclin-like"/>
    <property type="match status" value="1"/>
</dbReference>
<accession>A0ABQ9X9E0</accession>
<sequence>MITQDDGITKSVSLELSVRSTMETPLMDPLPLHPLPSNSVFWQNTFTSLAPQLLQPQIDGDIVTREELCALCDFISSSVTFLSRNNRAENHTLPTIGRPLGPGVRFSGDFSLNEPVLLDETFPYWRPTTPSEIQTFESTRRVVGVVLETLRAPFHLRTTEAIHALFLLEIAISSKLAPTCLRLSQNNAGMSVLACVVLAHKWATDTPYTNNMIASAFGIPTRNINLSEKVILDAVGFNIAPSQAEFAAATRLWKGIVSGYRHLNEAF</sequence>